<dbReference type="Gene3D" id="1.25.40.10">
    <property type="entry name" value="Tetratricopeptide repeat domain"/>
    <property type="match status" value="1"/>
</dbReference>
<dbReference type="PANTHER" id="PTHR46862:SF3">
    <property type="entry name" value="OS07G0661900 PROTEIN"/>
    <property type="match status" value="1"/>
</dbReference>
<protein>
    <recommendedName>
        <fullName evidence="5">Pentatricopeptide repeat-containing protein</fullName>
    </recommendedName>
</protein>
<dbReference type="NCBIfam" id="TIGR00756">
    <property type="entry name" value="PPR"/>
    <property type="match status" value="1"/>
</dbReference>
<evidence type="ECO:0008006" key="5">
    <source>
        <dbReference type="Google" id="ProtNLM"/>
    </source>
</evidence>
<reference evidence="3 4" key="1">
    <citation type="submission" date="2024-01" db="EMBL/GenBank/DDBJ databases">
        <title>The genomes of 5 underutilized Papilionoideae crops provide insights into root nodulation and disease resistance.</title>
        <authorList>
            <person name="Yuan L."/>
        </authorList>
    </citation>
    <scope>NUCLEOTIDE SEQUENCE [LARGE SCALE GENOMIC DNA]</scope>
    <source>
        <strain evidence="3">LY-2023</strain>
        <tissue evidence="3">Leaf</tissue>
    </source>
</reference>
<gene>
    <name evidence="3" type="ORF">RJT34_17844</name>
</gene>
<evidence type="ECO:0000256" key="2">
    <source>
        <dbReference type="PROSITE-ProRule" id="PRU00708"/>
    </source>
</evidence>
<feature type="repeat" description="PPR" evidence="2">
    <location>
        <begin position="110"/>
        <end position="139"/>
    </location>
</feature>
<sequence length="139" mass="16331">MWPSKADWLLVLKELRIMGHPLYLKVAEYALLEEPFEANVRDYTKIIHYYGKHNLLEDAENTLVVMKQRGGYICDQVVLTTMVHLYSKAGHLDWTKEYFEEIKFLGEHMDKRSYGSMIMAYIRAGMPEEGENLHQEMDA</sequence>
<evidence type="ECO:0000313" key="3">
    <source>
        <dbReference type="EMBL" id="KAK7294945.1"/>
    </source>
</evidence>
<keyword evidence="4" id="KW-1185">Reference proteome</keyword>
<accession>A0AAN9J9P0</accession>
<dbReference type="InterPro" id="IPR011990">
    <property type="entry name" value="TPR-like_helical_dom_sf"/>
</dbReference>
<evidence type="ECO:0000256" key="1">
    <source>
        <dbReference type="ARBA" id="ARBA00022737"/>
    </source>
</evidence>
<dbReference type="EMBL" id="JAYKXN010000004">
    <property type="protein sequence ID" value="KAK7294945.1"/>
    <property type="molecule type" value="Genomic_DNA"/>
</dbReference>
<dbReference type="PROSITE" id="PS51375">
    <property type="entry name" value="PPR"/>
    <property type="match status" value="1"/>
</dbReference>
<dbReference type="Pfam" id="PF01535">
    <property type="entry name" value="PPR"/>
    <property type="match status" value="3"/>
</dbReference>
<proteinExistence type="predicted"/>
<dbReference type="PANTHER" id="PTHR46862">
    <property type="entry name" value="OS07G0661900 PROTEIN"/>
    <property type="match status" value="1"/>
</dbReference>
<dbReference type="InterPro" id="IPR002885">
    <property type="entry name" value="PPR_rpt"/>
</dbReference>
<organism evidence="3 4">
    <name type="scientific">Clitoria ternatea</name>
    <name type="common">Butterfly pea</name>
    <dbReference type="NCBI Taxonomy" id="43366"/>
    <lineage>
        <taxon>Eukaryota</taxon>
        <taxon>Viridiplantae</taxon>
        <taxon>Streptophyta</taxon>
        <taxon>Embryophyta</taxon>
        <taxon>Tracheophyta</taxon>
        <taxon>Spermatophyta</taxon>
        <taxon>Magnoliopsida</taxon>
        <taxon>eudicotyledons</taxon>
        <taxon>Gunneridae</taxon>
        <taxon>Pentapetalae</taxon>
        <taxon>rosids</taxon>
        <taxon>fabids</taxon>
        <taxon>Fabales</taxon>
        <taxon>Fabaceae</taxon>
        <taxon>Papilionoideae</taxon>
        <taxon>50 kb inversion clade</taxon>
        <taxon>NPAAA clade</taxon>
        <taxon>indigoferoid/millettioid clade</taxon>
        <taxon>Phaseoleae</taxon>
        <taxon>Clitoria</taxon>
    </lineage>
</organism>
<name>A0AAN9J9P0_CLITE</name>
<dbReference type="AlphaFoldDB" id="A0AAN9J9P0"/>
<keyword evidence="1" id="KW-0677">Repeat</keyword>
<evidence type="ECO:0000313" key="4">
    <source>
        <dbReference type="Proteomes" id="UP001359559"/>
    </source>
</evidence>
<comment type="caution">
    <text evidence="3">The sequence shown here is derived from an EMBL/GenBank/DDBJ whole genome shotgun (WGS) entry which is preliminary data.</text>
</comment>
<dbReference type="Proteomes" id="UP001359559">
    <property type="component" value="Unassembled WGS sequence"/>
</dbReference>